<dbReference type="PANTHER" id="PTHR38471">
    <property type="entry name" value="FOUR HELIX BUNDLE PROTEIN"/>
    <property type="match status" value="1"/>
</dbReference>
<organism evidence="1 2">
    <name type="scientific">Mesorhizobium australicum</name>
    <dbReference type="NCBI Taxonomy" id="536018"/>
    <lineage>
        <taxon>Bacteria</taxon>
        <taxon>Pseudomonadati</taxon>
        <taxon>Pseudomonadota</taxon>
        <taxon>Alphaproteobacteria</taxon>
        <taxon>Hyphomicrobiales</taxon>
        <taxon>Phyllobacteriaceae</taxon>
        <taxon>Mesorhizobium</taxon>
    </lineage>
</organism>
<dbReference type="CDD" id="cd16377">
    <property type="entry name" value="23S_rRNA_IVP_like"/>
    <property type="match status" value="1"/>
</dbReference>
<dbReference type="InterPro" id="IPR012657">
    <property type="entry name" value="23S_rRNA-intervening_sequence"/>
</dbReference>
<sequence length="123" mass="13988">MDSAKIDSYRDLLVWQRAMDLSVETYGLTQNWPKSEQYGLTNQIRRAATSIAANIAEGYGRDSKGSYQQFLRIAQGSLKEFETHLLLAVRLGFSSKDEADRRLLECDQLGKMLRALIRKIEAS</sequence>
<dbReference type="Gene3D" id="1.20.1440.60">
    <property type="entry name" value="23S rRNA-intervening sequence"/>
    <property type="match status" value="1"/>
</dbReference>
<proteinExistence type="predicted"/>
<accession>A0A1X7P0H9</accession>
<dbReference type="PANTHER" id="PTHR38471:SF2">
    <property type="entry name" value="FOUR HELIX BUNDLE PROTEIN"/>
    <property type="match status" value="1"/>
</dbReference>
<evidence type="ECO:0000313" key="2">
    <source>
        <dbReference type="Proteomes" id="UP000193083"/>
    </source>
</evidence>
<dbReference type="NCBIfam" id="TIGR02436">
    <property type="entry name" value="four helix bundle protein"/>
    <property type="match status" value="1"/>
</dbReference>
<dbReference type="EMBL" id="FXBL01000004">
    <property type="protein sequence ID" value="SMH43757.1"/>
    <property type="molecule type" value="Genomic_DNA"/>
</dbReference>
<dbReference type="Proteomes" id="UP000193083">
    <property type="component" value="Unassembled WGS sequence"/>
</dbReference>
<name>A0A1X7P0H9_9HYPH</name>
<reference evidence="2" key="1">
    <citation type="submission" date="2017-04" db="EMBL/GenBank/DDBJ databases">
        <authorList>
            <person name="Varghese N."/>
            <person name="Submissions S."/>
        </authorList>
    </citation>
    <scope>NUCLEOTIDE SEQUENCE [LARGE SCALE GENOMIC DNA]</scope>
    <source>
        <strain evidence="2">B5P</strain>
    </source>
</reference>
<protein>
    <submittedName>
        <fullName evidence="1">Four helix bundle protein</fullName>
    </submittedName>
</protein>
<dbReference type="SUPFAM" id="SSF158446">
    <property type="entry name" value="IVS-encoded protein-like"/>
    <property type="match status" value="1"/>
</dbReference>
<evidence type="ECO:0000313" key="1">
    <source>
        <dbReference type="EMBL" id="SMH43757.1"/>
    </source>
</evidence>
<keyword evidence="2" id="KW-1185">Reference proteome</keyword>
<dbReference type="AlphaFoldDB" id="A0A1X7P0H9"/>
<dbReference type="Pfam" id="PF05635">
    <property type="entry name" value="23S_rRNA_IVP"/>
    <property type="match status" value="1"/>
</dbReference>
<dbReference type="InterPro" id="IPR036583">
    <property type="entry name" value="23S_rRNA_IVS_sf"/>
</dbReference>
<dbReference type="NCBIfam" id="NF008911">
    <property type="entry name" value="PRK12275.1-2"/>
    <property type="match status" value="1"/>
</dbReference>
<gene>
    <name evidence="1" type="ORF">SAMN02982922_2944</name>
</gene>